<evidence type="ECO:0000313" key="2">
    <source>
        <dbReference type="EMBL" id="KAJ1093874.1"/>
    </source>
</evidence>
<evidence type="ECO:0000256" key="1">
    <source>
        <dbReference type="SAM" id="MobiDB-lite"/>
    </source>
</evidence>
<name>A0AAV7LU25_PLEWA</name>
<keyword evidence="3" id="KW-1185">Reference proteome</keyword>
<feature type="region of interest" description="Disordered" evidence="1">
    <location>
        <begin position="33"/>
        <end position="58"/>
    </location>
</feature>
<proteinExistence type="predicted"/>
<accession>A0AAV7LU25</accession>
<evidence type="ECO:0000313" key="3">
    <source>
        <dbReference type="Proteomes" id="UP001066276"/>
    </source>
</evidence>
<dbReference type="AlphaFoldDB" id="A0AAV7LU25"/>
<gene>
    <name evidence="2" type="ORF">NDU88_006963</name>
</gene>
<dbReference type="Proteomes" id="UP001066276">
    <property type="component" value="Chromosome 11"/>
</dbReference>
<dbReference type="EMBL" id="JANPWB010000015">
    <property type="protein sequence ID" value="KAJ1093874.1"/>
    <property type="molecule type" value="Genomic_DNA"/>
</dbReference>
<reference evidence="2" key="1">
    <citation type="journal article" date="2022" name="bioRxiv">
        <title>Sequencing and chromosome-scale assembly of the giantPleurodeles waltlgenome.</title>
        <authorList>
            <person name="Brown T."/>
            <person name="Elewa A."/>
            <person name="Iarovenko S."/>
            <person name="Subramanian E."/>
            <person name="Araus A.J."/>
            <person name="Petzold A."/>
            <person name="Susuki M."/>
            <person name="Suzuki K.-i.T."/>
            <person name="Hayashi T."/>
            <person name="Toyoda A."/>
            <person name="Oliveira C."/>
            <person name="Osipova E."/>
            <person name="Leigh N.D."/>
            <person name="Simon A."/>
            <person name="Yun M.H."/>
        </authorList>
    </citation>
    <scope>NUCLEOTIDE SEQUENCE</scope>
    <source>
        <strain evidence="2">20211129_DDA</strain>
        <tissue evidence="2">Liver</tissue>
    </source>
</reference>
<sequence>MQSRGPRGTVNGSPLPVLTTAAAPLFQCTLRSHGLHPRRAPPTSLEESHAGHASYGLRGPAASPLHHCRCPTHRSGQPHGIKAATGALPLDPLLRVAFSFLGCPAATGLFGRS</sequence>
<organism evidence="2 3">
    <name type="scientific">Pleurodeles waltl</name>
    <name type="common">Iberian ribbed newt</name>
    <dbReference type="NCBI Taxonomy" id="8319"/>
    <lineage>
        <taxon>Eukaryota</taxon>
        <taxon>Metazoa</taxon>
        <taxon>Chordata</taxon>
        <taxon>Craniata</taxon>
        <taxon>Vertebrata</taxon>
        <taxon>Euteleostomi</taxon>
        <taxon>Amphibia</taxon>
        <taxon>Batrachia</taxon>
        <taxon>Caudata</taxon>
        <taxon>Salamandroidea</taxon>
        <taxon>Salamandridae</taxon>
        <taxon>Pleurodelinae</taxon>
        <taxon>Pleurodeles</taxon>
    </lineage>
</organism>
<comment type="caution">
    <text evidence="2">The sequence shown here is derived from an EMBL/GenBank/DDBJ whole genome shotgun (WGS) entry which is preliminary data.</text>
</comment>
<protein>
    <submittedName>
        <fullName evidence="2">Uncharacterized protein</fullName>
    </submittedName>
</protein>